<evidence type="ECO:0000256" key="1">
    <source>
        <dbReference type="SAM" id="MobiDB-lite"/>
    </source>
</evidence>
<organism evidence="3 4">
    <name type="scientific">Pichia kluyveri</name>
    <name type="common">Yeast</name>
    <dbReference type="NCBI Taxonomy" id="36015"/>
    <lineage>
        <taxon>Eukaryota</taxon>
        <taxon>Fungi</taxon>
        <taxon>Dikarya</taxon>
        <taxon>Ascomycota</taxon>
        <taxon>Saccharomycotina</taxon>
        <taxon>Pichiomycetes</taxon>
        <taxon>Pichiales</taxon>
        <taxon>Pichiaceae</taxon>
        <taxon>Pichia</taxon>
    </lineage>
</organism>
<dbReference type="EMBL" id="BTGB01000005">
    <property type="protein sequence ID" value="GMM47081.1"/>
    <property type="molecule type" value="Genomic_DNA"/>
</dbReference>
<dbReference type="GO" id="GO:0042565">
    <property type="term" value="C:RNA nuclear export complex"/>
    <property type="evidence" value="ECO:0007669"/>
    <property type="project" value="TreeGrafter"/>
</dbReference>
<comment type="caution">
    <text evidence="3">The sequence shown here is derived from an EMBL/GenBank/DDBJ whole genome shotgun (WGS) entry which is preliminary data.</text>
</comment>
<dbReference type="GO" id="GO:0003723">
    <property type="term" value="F:RNA binding"/>
    <property type="evidence" value="ECO:0007669"/>
    <property type="project" value="TreeGrafter"/>
</dbReference>
<keyword evidence="4" id="KW-1185">Reference proteome</keyword>
<protein>
    <submittedName>
        <fullName evidence="3">Karyopherin</fullName>
    </submittedName>
</protein>
<dbReference type="PANTHER" id="PTHR11223">
    <property type="entry name" value="EXPORTIN 1/5"/>
    <property type="match status" value="1"/>
</dbReference>
<dbReference type="Gene3D" id="1.25.10.10">
    <property type="entry name" value="Leucine-rich Repeat Variant"/>
    <property type="match status" value="1"/>
</dbReference>
<dbReference type="PANTHER" id="PTHR11223:SF3">
    <property type="entry name" value="EXPORTIN-5"/>
    <property type="match status" value="1"/>
</dbReference>
<dbReference type="InterPro" id="IPR045478">
    <property type="entry name" value="Exportin-5_C"/>
</dbReference>
<evidence type="ECO:0000313" key="4">
    <source>
        <dbReference type="Proteomes" id="UP001378960"/>
    </source>
</evidence>
<dbReference type="GO" id="GO:0006405">
    <property type="term" value="P:RNA export from nucleus"/>
    <property type="evidence" value="ECO:0007669"/>
    <property type="project" value="TreeGrafter"/>
</dbReference>
<evidence type="ECO:0000259" key="2">
    <source>
        <dbReference type="Pfam" id="PF19273"/>
    </source>
</evidence>
<proteinExistence type="predicted"/>
<sequence>MSVEGINQIIVSLDTIYNPASNNDQRHEAQDFLESIKSLPDCPFWGYQLAISDNNYNNIVRHYALNLLLYSITNYYFIWDTEKQLAVRNWIVELATKISTNDPHYIRSKIAFLWVEIAKRCWGECLLKQRHPNNNNNTTTIDIDNIENNISTPNSNSPNNNNNELVQFTEGEKLDSWMLMDSNLLELWNHSQITRDLSLVIMKTLFEDIYLVDDPIVSKRRTVLISLCPEIVVSERVLSSKFEPNDTVRLFVSSNDGWLIKWCQLLDEAMSYLLNNNNNNNNTNNNNSNNNNNILDNNMNTEQSSAEDKKEFYTDLIIKILDIFKISLFWILPAALREVDIITKLFQLLTINDRKIKLLTIECFDSLYNKPYSNVEDNEWLVDSIFNDKSYELLFETFKYINLDPDDIDDDDYILLKKTVEFIMILSEYITSKNSIKTKNRDLTNFYKLVLETTKHEALYISSISLQFWGIMLRNDDLSDMPDFQSIDLELLEIASNKLVNYNDLDPESTPLKYLSHEFDNDSDKHSFLSEFRKLNDDVVRIIVCKMPKDSLVWLADRLNTFFSSPLGEQSLSIPKLIFKGKHSEPYIFAYSQFTIIEACVRGITRWLIWYTEDDMNEIKTYLTEQADNLCQLLIMLQIKNPVLVRKQIQTLVQFTPLLKDVNSTMFKVLERVIDSCIFPYPENPDDEDYENIRDLRASSGTELNRLAYLMPESLKNIYGELEVVIQNILSQNQLISHEIVAFKSFLLVVSQRSSLGNKEETFSKIIDPELMAWQNPITLKGLSDLHWFMERLGIVKIAEYFRSRNITANTNLLQADMDDRGRELKKELKEQWSTAFPIRSTRILIQYSIEKLDHGSDTYKSLLALWQPRVKPILPFIYQLIYQIQAYHNPANWVGLPAEVQTFVKYTTMERFWQQGISIQSRESFLDENYQAMNTLRDFADSLGHIIRYTREYAYLMISTISELEDTLYIDTKNADLVWKALTDESVGITLHSWRHMINQVVRPVFKNCPVSYYDSFLTRFLPKVFNTIDEVLNERWKIIYERGLRYDVTESDQELSEEMLEEHMLRQLTQMAARLLIDIAGQKPRSSLSDRQKQAREFMLSKFEVLIPYLKLVCDIIAFRDTRCSFNAVLILRHLSQELIALNNDQIDKIINENIMPILIDVLLDKFYSDAHSETAYTLSILYAGERFKSDYPLILLKQKLQVNTETITNFENLFINCQRSRERKNCLLTLFANAMSNGSGDSYLEQRNKMIEGASRGRKKNNVDGLEQGGLGSLFNNEE</sequence>
<dbReference type="InterPro" id="IPR011989">
    <property type="entry name" value="ARM-like"/>
</dbReference>
<dbReference type="GO" id="GO:0006611">
    <property type="term" value="P:protein export from nucleus"/>
    <property type="evidence" value="ECO:0007669"/>
    <property type="project" value="InterPro"/>
</dbReference>
<reference evidence="3 4" key="1">
    <citation type="journal article" date="2023" name="Elife">
        <title>Identification of key yeast species and microbe-microbe interactions impacting larval growth of Drosophila in the wild.</title>
        <authorList>
            <person name="Mure A."/>
            <person name="Sugiura Y."/>
            <person name="Maeda R."/>
            <person name="Honda K."/>
            <person name="Sakurai N."/>
            <person name="Takahashi Y."/>
            <person name="Watada M."/>
            <person name="Katoh T."/>
            <person name="Gotoh A."/>
            <person name="Gotoh Y."/>
            <person name="Taniguchi I."/>
            <person name="Nakamura K."/>
            <person name="Hayashi T."/>
            <person name="Katayama T."/>
            <person name="Uemura T."/>
            <person name="Hattori Y."/>
        </authorList>
    </citation>
    <scope>NUCLEOTIDE SEQUENCE [LARGE SCALE GENOMIC DNA]</scope>
    <source>
        <strain evidence="3 4">PK-24</strain>
    </source>
</reference>
<feature type="region of interest" description="Disordered" evidence="1">
    <location>
        <begin position="280"/>
        <end position="299"/>
    </location>
</feature>
<feature type="domain" description="Exportin-5 C-terminal" evidence="2">
    <location>
        <begin position="411"/>
        <end position="1239"/>
    </location>
</feature>
<dbReference type="GO" id="GO:0005634">
    <property type="term" value="C:nucleus"/>
    <property type="evidence" value="ECO:0007669"/>
    <property type="project" value="TreeGrafter"/>
</dbReference>
<name>A0AAV5R918_PICKL</name>
<dbReference type="GO" id="GO:0005049">
    <property type="term" value="F:nuclear export signal receptor activity"/>
    <property type="evidence" value="ECO:0007669"/>
    <property type="project" value="InterPro"/>
</dbReference>
<gene>
    <name evidence="3" type="ORF">DAPK24_036560</name>
</gene>
<dbReference type="InterPro" id="IPR016024">
    <property type="entry name" value="ARM-type_fold"/>
</dbReference>
<evidence type="ECO:0000313" key="3">
    <source>
        <dbReference type="EMBL" id="GMM47081.1"/>
    </source>
</evidence>
<dbReference type="InterPro" id="IPR045065">
    <property type="entry name" value="XPO1/5"/>
</dbReference>
<dbReference type="GO" id="GO:0005737">
    <property type="term" value="C:cytoplasm"/>
    <property type="evidence" value="ECO:0007669"/>
    <property type="project" value="TreeGrafter"/>
</dbReference>
<dbReference type="Pfam" id="PF19273">
    <property type="entry name" value="Exportin-5"/>
    <property type="match status" value="1"/>
</dbReference>
<dbReference type="Proteomes" id="UP001378960">
    <property type="component" value="Unassembled WGS sequence"/>
</dbReference>
<dbReference type="SUPFAM" id="SSF48371">
    <property type="entry name" value="ARM repeat"/>
    <property type="match status" value="1"/>
</dbReference>
<feature type="region of interest" description="Disordered" evidence="1">
    <location>
        <begin position="1258"/>
        <end position="1282"/>
    </location>
</feature>
<accession>A0AAV5R918</accession>